<gene>
    <name evidence="1" type="ORF">ACCO45_001010</name>
</gene>
<name>A0ACC4E5S5_PURLI</name>
<evidence type="ECO:0000313" key="2">
    <source>
        <dbReference type="Proteomes" id="UP001638806"/>
    </source>
</evidence>
<accession>A0ACC4E5S5</accession>
<sequence length="83" mass="9792">MVLGNKKGDGFPRERRRREADADPCEWVLGHDQYLKFFKLLPVLKHHEALPVVSFFEKRTDAHHPWHRRLQPPIAREPGTEEA</sequence>
<dbReference type="EMBL" id="JBGNUJ010000002">
    <property type="protein sequence ID" value="KAL3964006.1"/>
    <property type="molecule type" value="Genomic_DNA"/>
</dbReference>
<reference evidence="1" key="1">
    <citation type="submission" date="2024-12" db="EMBL/GenBank/DDBJ databases">
        <title>Comparative genomics and development of molecular markers within Purpureocillium lilacinum and among Purpureocillium species.</title>
        <authorList>
            <person name="Yeh Z.-Y."/>
            <person name="Ni N.-T."/>
            <person name="Lo P.-H."/>
            <person name="Mushyakhwo K."/>
            <person name="Lin C.-F."/>
            <person name="Nai Y.-S."/>
        </authorList>
    </citation>
    <scope>NUCLEOTIDE SEQUENCE</scope>
    <source>
        <strain evidence="1">NCHU-NPUST-175</strain>
    </source>
</reference>
<proteinExistence type="predicted"/>
<dbReference type="Proteomes" id="UP001638806">
    <property type="component" value="Unassembled WGS sequence"/>
</dbReference>
<organism evidence="1 2">
    <name type="scientific">Purpureocillium lilacinum</name>
    <name type="common">Paecilomyces lilacinus</name>
    <dbReference type="NCBI Taxonomy" id="33203"/>
    <lineage>
        <taxon>Eukaryota</taxon>
        <taxon>Fungi</taxon>
        <taxon>Dikarya</taxon>
        <taxon>Ascomycota</taxon>
        <taxon>Pezizomycotina</taxon>
        <taxon>Sordariomycetes</taxon>
        <taxon>Hypocreomycetidae</taxon>
        <taxon>Hypocreales</taxon>
        <taxon>Ophiocordycipitaceae</taxon>
        <taxon>Purpureocillium</taxon>
    </lineage>
</organism>
<evidence type="ECO:0000313" key="1">
    <source>
        <dbReference type="EMBL" id="KAL3964006.1"/>
    </source>
</evidence>
<comment type="caution">
    <text evidence="1">The sequence shown here is derived from an EMBL/GenBank/DDBJ whole genome shotgun (WGS) entry which is preliminary data.</text>
</comment>
<protein>
    <submittedName>
        <fullName evidence="1">Uncharacterized protein</fullName>
    </submittedName>
</protein>
<keyword evidence="2" id="KW-1185">Reference proteome</keyword>